<dbReference type="Proteomes" id="UP000621859">
    <property type="component" value="Unassembled WGS sequence"/>
</dbReference>
<proteinExistence type="predicted"/>
<keyword evidence="2" id="KW-1185">Reference proteome</keyword>
<organism evidence="1 2">
    <name type="scientific">Silvimonas amylolytica</name>
    <dbReference type="NCBI Taxonomy" id="449663"/>
    <lineage>
        <taxon>Bacteria</taxon>
        <taxon>Pseudomonadati</taxon>
        <taxon>Pseudomonadota</taxon>
        <taxon>Betaproteobacteria</taxon>
        <taxon>Neisseriales</taxon>
        <taxon>Chitinibacteraceae</taxon>
        <taxon>Silvimonas</taxon>
    </lineage>
</organism>
<reference evidence="2" key="1">
    <citation type="journal article" date="2019" name="Int. J. Syst. Evol. Microbiol.">
        <title>The Global Catalogue of Microorganisms (GCM) 10K type strain sequencing project: providing services to taxonomists for standard genome sequencing and annotation.</title>
        <authorList>
            <consortium name="The Broad Institute Genomics Platform"/>
            <consortium name="The Broad Institute Genome Sequencing Center for Infectious Disease"/>
            <person name="Wu L."/>
            <person name="Ma J."/>
        </authorList>
    </citation>
    <scope>NUCLEOTIDE SEQUENCE [LARGE SCALE GENOMIC DNA]</scope>
    <source>
        <strain evidence="2">CGMCC 1.8860</strain>
    </source>
</reference>
<accession>A0ABQ2PII4</accession>
<dbReference type="RefSeq" id="WP_188688734.1">
    <property type="nucleotide sequence ID" value="NZ_BMLY01000001.1"/>
</dbReference>
<sequence length="141" mass="15635">MNAAQLIDYASSHGLILSVWNGNIRMTGNRQAANDKLINDLRQHKSEVIDLLTYSAPSVMVPFALLKGGGGQMFDRQGIVSAITKLIEHYGSRLDLLALLLWLEQRKTTVWPASRPLDLKQDVLALDVALQAIAKAQIKMR</sequence>
<evidence type="ECO:0000313" key="1">
    <source>
        <dbReference type="EMBL" id="GGP24832.1"/>
    </source>
</evidence>
<comment type="caution">
    <text evidence="1">The sequence shown here is derived from an EMBL/GenBank/DDBJ whole genome shotgun (WGS) entry which is preliminary data.</text>
</comment>
<dbReference type="InterPro" id="IPR044894">
    <property type="entry name" value="TubC_N_sf"/>
</dbReference>
<protein>
    <recommendedName>
        <fullName evidence="3">TubC N-terminal docking domain-containing protein</fullName>
    </recommendedName>
</protein>
<dbReference type="Gene3D" id="1.10.10.1830">
    <property type="entry name" value="Non-ribosomal peptide synthase, adenylation domain"/>
    <property type="match status" value="1"/>
</dbReference>
<evidence type="ECO:0008006" key="3">
    <source>
        <dbReference type="Google" id="ProtNLM"/>
    </source>
</evidence>
<dbReference type="EMBL" id="BMLY01000001">
    <property type="protein sequence ID" value="GGP24832.1"/>
    <property type="molecule type" value="Genomic_DNA"/>
</dbReference>
<name>A0ABQ2PII4_9NEIS</name>
<evidence type="ECO:0000313" key="2">
    <source>
        <dbReference type="Proteomes" id="UP000621859"/>
    </source>
</evidence>
<gene>
    <name evidence="1" type="ORF">GCM10010971_06510</name>
</gene>